<sequence length="328" mass="38161">INVDGLPISKSSNKQLWPIQACIFDKEYKYPPFLIGCYYGNSKPRDANEFLQLFANEIPLFKEFCLNGKLIIGQIRAIICDVPAKSFITYTKGHTGYHACGKCIQEGKFVNNRMTFPECDALLRSDENFKNKTYEDHHTGTLILQSFANMVTQMPLDYQHLVLHGVTKKLLLYWTKGPLPSRLNSRQIKVLNENLISMQMYIPSEFCRKPRSIYELDRWKATELRLFLLYIGPIVLKKVLPDDKSGELYSSEFLTYNVHNLVHINVDVLKYGALDNFSTFKFENNMMKIKKYLKKRNKPLEQLNNRISEENLLHKRSDFKIVESSPVL</sequence>
<evidence type="ECO:0000313" key="1">
    <source>
        <dbReference type="EMBL" id="KAF2884318.1"/>
    </source>
</evidence>
<accession>A0A8K0CBP0</accession>
<keyword evidence="2" id="KW-1185">Reference proteome</keyword>
<reference evidence="1" key="1">
    <citation type="submission" date="2019-08" db="EMBL/GenBank/DDBJ databases">
        <title>The genome of the North American firefly Photinus pyralis.</title>
        <authorList>
            <consortium name="Photinus pyralis genome working group"/>
            <person name="Fallon T.R."/>
            <person name="Sander Lower S.E."/>
            <person name="Weng J.-K."/>
        </authorList>
    </citation>
    <scope>NUCLEOTIDE SEQUENCE</scope>
    <source>
        <strain evidence="1">TRF0915ILg1</strain>
        <tissue evidence="1">Whole body</tissue>
    </source>
</reference>
<feature type="non-terminal residue" evidence="1">
    <location>
        <position position="1"/>
    </location>
</feature>
<dbReference type="OrthoDB" id="6576929at2759"/>
<name>A0A8K0CBP0_IGNLU</name>
<comment type="caution">
    <text evidence="1">The sequence shown here is derived from an EMBL/GenBank/DDBJ whole genome shotgun (WGS) entry which is preliminary data.</text>
</comment>
<evidence type="ECO:0000313" key="2">
    <source>
        <dbReference type="Proteomes" id="UP000801492"/>
    </source>
</evidence>
<dbReference type="EMBL" id="VTPC01090184">
    <property type="protein sequence ID" value="KAF2884318.1"/>
    <property type="molecule type" value="Genomic_DNA"/>
</dbReference>
<gene>
    <name evidence="1" type="ORF">ILUMI_21837</name>
</gene>
<dbReference type="PANTHER" id="PTHR33053">
    <property type="entry name" value="PROTEIN, PUTATIVE-RELATED"/>
    <property type="match status" value="1"/>
</dbReference>
<protein>
    <recommendedName>
        <fullName evidence="3">Transposase domain-containing protein</fullName>
    </recommendedName>
</protein>
<evidence type="ECO:0008006" key="3">
    <source>
        <dbReference type="Google" id="ProtNLM"/>
    </source>
</evidence>
<feature type="non-terminal residue" evidence="1">
    <location>
        <position position="328"/>
    </location>
</feature>
<proteinExistence type="predicted"/>
<dbReference type="AlphaFoldDB" id="A0A8K0CBP0"/>
<organism evidence="1 2">
    <name type="scientific">Ignelater luminosus</name>
    <name type="common">Cucubano</name>
    <name type="synonym">Pyrophorus luminosus</name>
    <dbReference type="NCBI Taxonomy" id="2038154"/>
    <lineage>
        <taxon>Eukaryota</taxon>
        <taxon>Metazoa</taxon>
        <taxon>Ecdysozoa</taxon>
        <taxon>Arthropoda</taxon>
        <taxon>Hexapoda</taxon>
        <taxon>Insecta</taxon>
        <taxon>Pterygota</taxon>
        <taxon>Neoptera</taxon>
        <taxon>Endopterygota</taxon>
        <taxon>Coleoptera</taxon>
        <taxon>Polyphaga</taxon>
        <taxon>Elateriformia</taxon>
        <taxon>Elateroidea</taxon>
        <taxon>Elateridae</taxon>
        <taxon>Agrypninae</taxon>
        <taxon>Pyrophorini</taxon>
        <taxon>Ignelater</taxon>
    </lineage>
</organism>
<dbReference type="Proteomes" id="UP000801492">
    <property type="component" value="Unassembled WGS sequence"/>
</dbReference>